<keyword evidence="2" id="KW-1185">Reference proteome</keyword>
<comment type="caution">
    <text evidence="1">The sequence shown here is derived from an EMBL/GenBank/DDBJ whole genome shotgun (WGS) entry which is preliminary data.</text>
</comment>
<evidence type="ECO:0000313" key="2">
    <source>
        <dbReference type="Proteomes" id="UP000703295"/>
    </source>
</evidence>
<accession>A0ABS2EXC5</accession>
<reference evidence="1 2" key="1">
    <citation type="journal article" date="2021" name="Sci. Rep.">
        <title>The distribution of antibiotic resistance genes in chicken gut microbiota commensals.</title>
        <authorList>
            <person name="Juricova H."/>
            <person name="Matiasovicova J."/>
            <person name="Kubasova T."/>
            <person name="Cejkova D."/>
            <person name="Rychlik I."/>
        </authorList>
    </citation>
    <scope>NUCLEOTIDE SEQUENCE [LARGE SCALE GENOMIC DNA]</scope>
    <source>
        <strain evidence="1 2">An801</strain>
    </source>
</reference>
<organism evidence="1 2">
    <name type="scientific">Bacteroides mediterraneensis</name>
    <dbReference type="NCBI Taxonomy" id="1841856"/>
    <lineage>
        <taxon>Bacteria</taxon>
        <taxon>Pseudomonadati</taxon>
        <taxon>Bacteroidota</taxon>
        <taxon>Bacteroidia</taxon>
        <taxon>Bacteroidales</taxon>
        <taxon>Bacteroidaceae</taxon>
        <taxon>Bacteroides</taxon>
    </lineage>
</organism>
<sequence length="146" mass="16137">MGGLIGTATDNKDGLLSKNKFLFLGYNKSTGSDTTIAIKNINRGSDIEIIIANGPSWSTEKPNIILLHSSFDSGNPNITVWKIMEGHSFNNIRIYKRGQDIYIPNVYTYSTSFSIKVISDDYNTISIISALTNDLNLLEEEKLSIG</sequence>
<name>A0ABS2EXC5_9BACE</name>
<dbReference type="EMBL" id="JACJJW010000032">
    <property type="protein sequence ID" value="MBM6759206.1"/>
    <property type="molecule type" value="Genomic_DNA"/>
</dbReference>
<gene>
    <name evidence="1" type="ORF">H6A31_11040</name>
</gene>
<proteinExistence type="predicted"/>
<dbReference type="Proteomes" id="UP000703295">
    <property type="component" value="Unassembled WGS sequence"/>
</dbReference>
<protein>
    <submittedName>
        <fullName evidence="1">Uncharacterized protein</fullName>
    </submittedName>
</protein>
<dbReference type="RefSeq" id="WP_204476371.1">
    <property type="nucleotide sequence ID" value="NZ_JACJJW010000032.1"/>
</dbReference>
<evidence type="ECO:0000313" key="1">
    <source>
        <dbReference type="EMBL" id="MBM6759206.1"/>
    </source>
</evidence>